<proteinExistence type="predicted"/>
<reference evidence="2" key="2">
    <citation type="journal article" date="2015" name="Data Brief">
        <title>Shoot transcriptome of the giant reed, Arundo donax.</title>
        <authorList>
            <person name="Barrero R.A."/>
            <person name="Guerrero F.D."/>
            <person name="Moolhuijzen P."/>
            <person name="Goolsby J.A."/>
            <person name="Tidwell J."/>
            <person name="Bellgard S.E."/>
            <person name="Bellgard M.I."/>
        </authorList>
    </citation>
    <scope>NUCLEOTIDE SEQUENCE</scope>
    <source>
        <tissue evidence="2">Shoot tissue taken approximately 20 cm above the soil surface</tissue>
    </source>
</reference>
<organism evidence="2">
    <name type="scientific">Arundo donax</name>
    <name type="common">Giant reed</name>
    <name type="synonym">Donax arundinaceus</name>
    <dbReference type="NCBI Taxonomy" id="35708"/>
    <lineage>
        <taxon>Eukaryota</taxon>
        <taxon>Viridiplantae</taxon>
        <taxon>Streptophyta</taxon>
        <taxon>Embryophyta</taxon>
        <taxon>Tracheophyta</taxon>
        <taxon>Spermatophyta</taxon>
        <taxon>Magnoliopsida</taxon>
        <taxon>Liliopsida</taxon>
        <taxon>Poales</taxon>
        <taxon>Poaceae</taxon>
        <taxon>PACMAD clade</taxon>
        <taxon>Arundinoideae</taxon>
        <taxon>Arundineae</taxon>
        <taxon>Arundo</taxon>
    </lineage>
</organism>
<evidence type="ECO:0000313" key="2">
    <source>
        <dbReference type="EMBL" id="JAD92666.1"/>
    </source>
</evidence>
<evidence type="ECO:0000256" key="1">
    <source>
        <dbReference type="SAM" id="MobiDB-lite"/>
    </source>
</evidence>
<feature type="compositionally biased region" description="Basic residues" evidence="1">
    <location>
        <begin position="23"/>
        <end position="33"/>
    </location>
</feature>
<feature type="compositionally biased region" description="Basic and acidic residues" evidence="1">
    <location>
        <begin position="1"/>
        <end position="15"/>
    </location>
</feature>
<protein>
    <submittedName>
        <fullName evidence="2">Uncharacterized protein</fullName>
    </submittedName>
</protein>
<reference evidence="2" key="1">
    <citation type="submission" date="2014-09" db="EMBL/GenBank/DDBJ databases">
        <authorList>
            <person name="Magalhaes I.L.F."/>
            <person name="Oliveira U."/>
            <person name="Santos F.R."/>
            <person name="Vidigal T.H.D.A."/>
            <person name="Brescovit A.D."/>
            <person name="Santos A.J."/>
        </authorList>
    </citation>
    <scope>NUCLEOTIDE SEQUENCE</scope>
    <source>
        <tissue evidence="2">Shoot tissue taken approximately 20 cm above the soil surface</tissue>
    </source>
</reference>
<dbReference type="AlphaFoldDB" id="A0A0A9DY06"/>
<dbReference type="EMBL" id="GBRH01205229">
    <property type="protein sequence ID" value="JAD92666.1"/>
    <property type="molecule type" value="Transcribed_RNA"/>
</dbReference>
<sequence>MRREGCSRCGRERGVGRTGGSWGKRRGTERRARKGEGHGRRPKLGKGR</sequence>
<name>A0A0A9DY06_ARUDO</name>
<accession>A0A0A9DY06</accession>
<feature type="region of interest" description="Disordered" evidence="1">
    <location>
        <begin position="1"/>
        <end position="48"/>
    </location>
</feature>